<protein>
    <submittedName>
        <fullName evidence="2">Uncharacterized protein</fullName>
    </submittedName>
</protein>
<reference evidence="2" key="1">
    <citation type="journal article" date="2023" name="Plant J.">
        <title>Genome sequences and population genomics provide insights into the demographic history, inbreeding, and mutation load of two 'living fossil' tree species of Dipteronia.</title>
        <authorList>
            <person name="Feng Y."/>
            <person name="Comes H.P."/>
            <person name="Chen J."/>
            <person name="Zhu S."/>
            <person name="Lu R."/>
            <person name="Zhang X."/>
            <person name="Li P."/>
            <person name="Qiu J."/>
            <person name="Olsen K.M."/>
            <person name="Qiu Y."/>
        </authorList>
    </citation>
    <scope>NUCLEOTIDE SEQUENCE</scope>
    <source>
        <strain evidence="2">KIB01</strain>
    </source>
</reference>
<evidence type="ECO:0000313" key="3">
    <source>
        <dbReference type="Proteomes" id="UP001280121"/>
    </source>
</evidence>
<dbReference type="Proteomes" id="UP001280121">
    <property type="component" value="Unassembled WGS sequence"/>
</dbReference>
<feature type="region of interest" description="Disordered" evidence="1">
    <location>
        <begin position="1"/>
        <end position="20"/>
    </location>
</feature>
<accession>A0AAD9TKG3</accession>
<comment type="caution">
    <text evidence="2">The sequence shown here is derived from an EMBL/GenBank/DDBJ whole genome shotgun (WGS) entry which is preliminary data.</text>
</comment>
<dbReference type="AlphaFoldDB" id="A0AAD9TKG3"/>
<proteinExistence type="predicted"/>
<name>A0AAD9TKG3_9ROSI</name>
<sequence>MRKRETYLVRSGQESASVSGGSTLRSAKKMTLEGLEISKYELSIVAASDFKGGGCISAILPSIIYSLSFRMWAIGCVWYVGQDGIMWNNFLLSQVWRAINLGRDGTR</sequence>
<evidence type="ECO:0000313" key="2">
    <source>
        <dbReference type="EMBL" id="KAK2637431.1"/>
    </source>
</evidence>
<keyword evidence="3" id="KW-1185">Reference proteome</keyword>
<gene>
    <name evidence="2" type="ORF">Ddye_032223</name>
</gene>
<organism evidence="2 3">
    <name type="scientific">Dipteronia dyeriana</name>
    <dbReference type="NCBI Taxonomy" id="168575"/>
    <lineage>
        <taxon>Eukaryota</taxon>
        <taxon>Viridiplantae</taxon>
        <taxon>Streptophyta</taxon>
        <taxon>Embryophyta</taxon>
        <taxon>Tracheophyta</taxon>
        <taxon>Spermatophyta</taxon>
        <taxon>Magnoliopsida</taxon>
        <taxon>eudicotyledons</taxon>
        <taxon>Gunneridae</taxon>
        <taxon>Pentapetalae</taxon>
        <taxon>rosids</taxon>
        <taxon>malvids</taxon>
        <taxon>Sapindales</taxon>
        <taxon>Sapindaceae</taxon>
        <taxon>Hippocastanoideae</taxon>
        <taxon>Acereae</taxon>
        <taxon>Dipteronia</taxon>
    </lineage>
</organism>
<evidence type="ECO:0000256" key="1">
    <source>
        <dbReference type="SAM" id="MobiDB-lite"/>
    </source>
</evidence>
<dbReference type="EMBL" id="JANJYI010000009">
    <property type="protein sequence ID" value="KAK2637431.1"/>
    <property type="molecule type" value="Genomic_DNA"/>
</dbReference>